<proteinExistence type="predicted"/>
<reference evidence="2" key="1">
    <citation type="submission" date="2019-09" db="EMBL/GenBank/DDBJ databases">
        <title>Draft genome information of white flower Hibiscus syriacus.</title>
        <authorList>
            <person name="Kim Y.-M."/>
        </authorList>
    </citation>
    <scope>NUCLEOTIDE SEQUENCE [LARGE SCALE GENOMIC DNA]</scope>
    <source>
        <strain evidence="2">YM2019G1</strain>
    </source>
</reference>
<gene>
    <name evidence="2" type="ORF">F3Y22_tig00112530pilonHSYRG00060</name>
</gene>
<keyword evidence="3" id="KW-1185">Reference proteome</keyword>
<comment type="caution">
    <text evidence="2">The sequence shown here is derived from an EMBL/GenBank/DDBJ whole genome shotgun (WGS) entry which is preliminary data.</text>
</comment>
<name>A0A6A2Y5A7_HIBSY</name>
<dbReference type="EMBL" id="VEPZ02001607">
    <property type="protein sequence ID" value="KAE8665647.1"/>
    <property type="molecule type" value="Genomic_DNA"/>
</dbReference>
<keyword evidence="1" id="KW-0472">Membrane</keyword>
<sequence>MTAISSDPVAFIATTEPCSGRSRGGSSLAFWRLLARAALVVATAAAAWSLGYHNPRVSCCKTLDRWIWQDPTVEIVWRLGMRWKP</sequence>
<evidence type="ECO:0000256" key="1">
    <source>
        <dbReference type="SAM" id="Phobius"/>
    </source>
</evidence>
<evidence type="ECO:0000313" key="3">
    <source>
        <dbReference type="Proteomes" id="UP000436088"/>
    </source>
</evidence>
<keyword evidence="1" id="KW-0812">Transmembrane</keyword>
<organism evidence="2 3">
    <name type="scientific">Hibiscus syriacus</name>
    <name type="common">Rose of Sharon</name>
    <dbReference type="NCBI Taxonomy" id="106335"/>
    <lineage>
        <taxon>Eukaryota</taxon>
        <taxon>Viridiplantae</taxon>
        <taxon>Streptophyta</taxon>
        <taxon>Embryophyta</taxon>
        <taxon>Tracheophyta</taxon>
        <taxon>Spermatophyta</taxon>
        <taxon>Magnoliopsida</taxon>
        <taxon>eudicotyledons</taxon>
        <taxon>Gunneridae</taxon>
        <taxon>Pentapetalae</taxon>
        <taxon>rosids</taxon>
        <taxon>malvids</taxon>
        <taxon>Malvales</taxon>
        <taxon>Malvaceae</taxon>
        <taxon>Malvoideae</taxon>
        <taxon>Hibiscus</taxon>
    </lineage>
</organism>
<feature type="transmembrane region" description="Helical" evidence="1">
    <location>
        <begin position="33"/>
        <end position="52"/>
    </location>
</feature>
<dbReference type="AlphaFoldDB" id="A0A6A2Y5A7"/>
<dbReference type="Proteomes" id="UP000436088">
    <property type="component" value="Unassembled WGS sequence"/>
</dbReference>
<keyword evidence="1" id="KW-1133">Transmembrane helix</keyword>
<evidence type="ECO:0000313" key="2">
    <source>
        <dbReference type="EMBL" id="KAE8665647.1"/>
    </source>
</evidence>
<protein>
    <submittedName>
        <fullName evidence="2">Uncharacterized protein</fullName>
    </submittedName>
</protein>
<accession>A0A6A2Y5A7</accession>